<keyword evidence="2" id="KW-1185">Reference proteome</keyword>
<proteinExistence type="predicted"/>
<protein>
    <submittedName>
        <fullName evidence="1">Uncharacterized protein</fullName>
    </submittedName>
</protein>
<dbReference type="Proteomes" id="UP000219565">
    <property type="component" value="Unassembled WGS sequence"/>
</dbReference>
<gene>
    <name evidence="1" type="ORF">SAMN04244553_2744</name>
</gene>
<name>A0A285LCN8_9NOCA</name>
<accession>A0A285LCN8</accession>
<dbReference type="AlphaFoldDB" id="A0A285LCN8"/>
<evidence type="ECO:0000313" key="1">
    <source>
        <dbReference type="EMBL" id="SNY81161.1"/>
    </source>
</evidence>
<evidence type="ECO:0000313" key="2">
    <source>
        <dbReference type="Proteomes" id="UP000219565"/>
    </source>
</evidence>
<reference evidence="2" key="1">
    <citation type="submission" date="2017-09" db="EMBL/GenBank/DDBJ databases">
        <authorList>
            <person name="Varghese N."/>
            <person name="Submissions S."/>
        </authorList>
    </citation>
    <scope>NUCLEOTIDE SEQUENCE [LARGE SCALE GENOMIC DNA]</scope>
    <source>
        <strain evidence="2">DSM 45537</strain>
    </source>
</reference>
<organism evidence="1 2">
    <name type="scientific">Nocardia amikacinitolerans</name>
    <dbReference type="NCBI Taxonomy" id="756689"/>
    <lineage>
        <taxon>Bacteria</taxon>
        <taxon>Bacillati</taxon>
        <taxon>Actinomycetota</taxon>
        <taxon>Actinomycetes</taxon>
        <taxon>Mycobacteriales</taxon>
        <taxon>Nocardiaceae</taxon>
        <taxon>Nocardia</taxon>
    </lineage>
</organism>
<sequence length="84" mass="8822">MSNDLCAECGRRGIPILYGMPAPSARALAAAGLISLGGCVVVAGNPDWSCRACGHLWSDPEGAARALKLIFQRLLDPADRTEAR</sequence>
<dbReference type="EMBL" id="OBEG01000002">
    <property type="protein sequence ID" value="SNY81161.1"/>
    <property type="molecule type" value="Genomic_DNA"/>
</dbReference>